<name>A0A3N7HKG8_9BURK</name>
<accession>A0A3N7HKG8</accession>
<comment type="caution">
    <text evidence="2">The sequence shown here is derived from an EMBL/GenBank/DDBJ whole genome shotgun (WGS) entry which is preliminary data.</text>
</comment>
<dbReference type="InterPro" id="IPR048667">
    <property type="entry name" value="Imm5-like"/>
</dbReference>
<sequence length="156" mass="16430">MNHMLASLAEEIQLNAAAQEPLRWAFCLACASRVEHLLEDARALAAVQMLRSFVAGNVDAATVRGLAVELQQVANQHRGSNSIDGAAHAAVSATYAVANAINGRPLEAASYAAYACVYAYGGYAVNDPASFEPEFAWQVAQLRLLASAHGLGSRAT</sequence>
<proteinExistence type="predicted"/>
<organism evidence="2 3">
    <name type="scientific">Piscinibacter terrae</name>
    <dbReference type="NCBI Taxonomy" id="2496871"/>
    <lineage>
        <taxon>Bacteria</taxon>
        <taxon>Pseudomonadati</taxon>
        <taxon>Pseudomonadota</taxon>
        <taxon>Betaproteobacteria</taxon>
        <taxon>Burkholderiales</taxon>
        <taxon>Sphaerotilaceae</taxon>
        <taxon>Piscinibacter</taxon>
    </lineage>
</organism>
<protein>
    <recommendedName>
        <fullName evidence="1">Imm-5-like domain-containing protein</fullName>
    </recommendedName>
</protein>
<dbReference type="Pfam" id="PF21805">
    <property type="entry name" value="Imm5_like"/>
    <property type="match status" value="1"/>
</dbReference>
<gene>
    <name evidence="2" type="ORF">DZC73_21785</name>
</gene>
<feature type="domain" description="Imm-5-like" evidence="1">
    <location>
        <begin position="25"/>
        <end position="142"/>
    </location>
</feature>
<dbReference type="EMBL" id="QUSW01000007">
    <property type="protein sequence ID" value="RQP22588.1"/>
    <property type="molecule type" value="Genomic_DNA"/>
</dbReference>
<evidence type="ECO:0000259" key="1">
    <source>
        <dbReference type="Pfam" id="PF21805"/>
    </source>
</evidence>
<reference evidence="2 3" key="1">
    <citation type="submission" date="2018-08" db="EMBL/GenBank/DDBJ databases">
        <authorList>
            <person name="Khan S.A."/>
            <person name="Jeon C.O."/>
            <person name="Chun B.H."/>
            <person name="Jeong S.E."/>
        </authorList>
    </citation>
    <scope>NUCLEOTIDE SEQUENCE [LARGE SCALE GENOMIC DNA]</scope>
    <source>
        <strain evidence="2 3">S-16</strain>
    </source>
</reference>
<reference evidence="2 3" key="2">
    <citation type="submission" date="2018-12" db="EMBL/GenBank/DDBJ databases">
        <title>Rhizobacter gummiphilus sp. nov., a rubber-degrading bacterium isolated from the soil of a botanical garden in Japan.</title>
        <authorList>
            <person name="Shunsuke S.S."/>
        </authorList>
    </citation>
    <scope>NUCLEOTIDE SEQUENCE [LARGE SCALE GENOMIC DNA]</scope>
    <source>
        <strain evidence="2 3">S-16</strain>
    </source>
</reference>
<dbReference type="AlphaFoldDB" id="A0A3N7HKG8"/>
<dbReference type="RefSeq" id="WP_124542508.1">
    <property type="nucleotide sequence ID" value="NZ_QUSW01000007.1"/>
</dbReference>
<dbReference type="OrthoDB" id="8596412at2"/>
<keyword evidence="3" id="KW-1185">Reference proteome</keyword>
<evidence type="ECO:0000313" key="2">
    <source>
        <dbReference type="EMBL" id="RQP22588.1"/>
    </source>
</evidence>
<dbReference type="Proteomes" id="UP000267464">
    <property type="component" value="Unassembled WGS sequence"/>
</dbReference>
<evidence type="ECO:0000313" key="3">
    <source>
        <dbReference type="Proteomes" id="UP000267464"/>
    </source>
</evidence>